<keyword evidence="3" id="KW-1185">Reference proteome</keyword>
<dbReference type="GeneID" id="73338508"/>
<evidence type="ECO:0000313" key="3">
    <source>
        <dbReference type="Proteomes" id="UP000830671"/>
    </source>
</evidence>
<evidence type="ECO:0000313" key="2">
    <source>
        <dbReference type="EMBL" id="UQC79007.1"/>
    </source>
</evidence>
<reference evidence="2" key="1">
    <citation type="journal article" date="2021" name="Mol. Plant Microbe Interact.">
        <title>Complete Genome Sequence of the Plant-Pathogenic Fungus Colletotrichum lupini.</title>
        <authorList>
            <person name="Baroncelli R."/>
            <person name="Pensec F."/>
            <person name="Da Lio D."/>
            <person name="Boufleur T."/>
            <person name="Vicente I."/>
            <person name="Sarrocco S."/>
            <person name="Picot A."/>
            <person name="Baraldi E."/>
            <person name="Sukno S."/>
            <person name="Thon M."/>
            <person name="Le Floch G."/>
        </authorList>
    </citation>
    <scope>NUCLEOTIDE SEQUENCE</scope>
    <source>
        <strain evidence="2">IMI 504893</strain>
    </source>
</reference>
<dbReference type="RefSeq" id="XP_049140641.1">
    <property type="nucleotide sequence ID" value="XM_049283498.1"/>
</dbReference>
<sequence length="294" mass="32294">MPTGSAADALSRGVIFWSDDLIRWLGELDAVLPALNFNVIIQDSLERMIPAVARVYSLLFNEVSWSLFYRLVALSYRKYLESEPTSGIPSITITTEVTQLSLRSKSSQISEAMSEVPAIFIHNTEELPAEGLLSELNDLHIDDRKDARGDGHPASPQYDMSFRHADDYGKKFLEVPKPSNCDSDSEAARAQSSTKASSEAQCELTATESIDRNGQKLAVQSAPHLSESDRKTDVLGLGVWAGKSLTNDVKKTPIDYRESQSRRQSENDHGSATENPNHAVNGLPSKRIVSLSGT</sequence>
<gene>
    <name evidence="2" type="ORF">CLUP02_04486</name>
</gene>
<dbReference type="Proteomes" id="UP000830671">
    <property type="component" value="Chromosome 2"/>
</dbReference>
<protein>
    <submittedName>
        <fullName evidence="2">Uncharacterized protein</fullName>
    </submittedName>
</protein>
<feature type="compositionally biased region" description="Polar residues" evidence="1">
    <location>
        <begin position="190"/>
        <end position="207"/>
    </location>
</feature>
<feature type="region of interest" description="Disordered" evidence="1">
    <location>
        <begin position="248"/>
        <end position="294"/>
    </location>
</feature>
<dbReference type="KEGG" id="clup:CLUP02_04486"/>
<organism evidence="2 3">
    <name type="scientific">Colletotrichum lupini</name>
    <dbReference type="NCBI Taxonomy" id="145971"/>
    <lineage>
        <taxon>Eukaryota</taxon>
        <taxon>Fungi</taxon>
        <taxon>Dikarya</taxon>
        <taxon>Ascomycota</taxon>
        <taxon>Pezizomycotina</taxon>
        <taxon>Sordariomycetes</taxon>
        <taxon>Hypocreomycetidae</taxon>
        <taxon>Glomerellales</taxon>
        <taxon>Glomerellaceae</taxon>
        <taxon>Colletotrichum</taxon>
        <taxon>Colletotrichum acutatum species complex</taxon>
    </lineage>
</organism>
<accession>A0A9Q8SM70</accession>
<dbReference type="EMBL" id="CP019474">
    <property type="protein sequence ID" value="UQC79007.1"/>
    <property type="molecule type" value="Genomic_DNA"/>
</dbReference>
<feature type="region of interest" description="Disordered" evidence="1">
    <location>
        <begin position="175"/>
        <end position="207"/>
    </location>
</feature>
<name>A0A9Q8SM70_9PEZI</name>
<dbReference type="AlphaFoldDB" id="A0A9Q8SM70"/>
<proteinExistence type="predicted"/>
<feature type="compositionally biased region" description="Basic and acidic residues" evidence="1">
    <location>
        <begin position="248"/>
        <end position="271"/>
    </location>
</feature>
<evidence type="ECO:0000256" key="1">
    <source>
        <dbReference type="SAM" id="MobiDB-lite"/>
    </source>
</evidence>